<dbReference type="eggNOG" id="ENOG502REV2">
    <property type="taxonomic scope" value="Eukaryota"/>
</dbReference>
<dbReference type="OMA" id="RDSHAYC"/>
<keyword evidence="3" id="KW-1185">Reference proteome</keyword>
<dbReference type="RefSeq" id="XP_009035635.1">
    <property type="nucleotide sequence ID" value="XM_009037387.1"/>
</dbReference>
<dbReference type="PROSITE" id="PS51471">
    <property type="entry name" value="FE2OG_OXY"/>
    <property type="match status" value="1"/>
</dbReference>
<dbReference type="SUPFAM" id="SSF51197">
    <property type="entry name" value="Clavaminate synthase-like"/>
    <property type="match status" value="1"/>
</dbReference>
<dbReference type="EMBL" id="GL833125">
    <property type="protein sequence ID" value="EGB09581.1"/>
    <property type="molecule type" value="Genomic_DNA"/>
</dbReference>
<dbReference type="PANTHER" id="PTHR42256">
    <property type="entry name" value="OXOGLUTARATE/IRON-DEPENDENT DIOXYGENASE"/>
    <property type="match status" value="1"/>
</dbReference>
<evidence type="ECO:0000313" key="2">
    <source>
        <dbReference type="EMBL" id="EGB09581.1"/>
    </source>
</evidence>
<proteinExistence type="predicted"/>
<accession>F0Y605</accession>
<dbReference type="InterPro" id="IPR005123">
    <property type="entry name" value="Oxoglu/Fe-dep_dioxygenase_dom"/>
</dbReference>
<protein>
    <recommendedName>
        <fullName evidence="1">Fe2OG dioxygenase domain-containing protein</fullName>
    </recommendedName>
</protein>
<dbReference type="GeneID" id="20218244"/>
<dbReference type="AlphaFoldDB" id="F0Y605"/>
<feature type="non-terminal residue" evidence="2">
    <location>
        <position position="212"/>
    </location>
</feature>
<name>F0Y605_AURAN</name>
<feature type="domain" description="Fe2OG dioxygenase" evidence="1">
    <location>
        <begin position="89"/>
        <end position="190"/>
    </location>
</feature>
<dbReference type="OrthoDB" id="445341at2759"/>
<dbReference type="InterPro" id="IPR027450">
    <property type="entry name" value="AlkB-like"/>
</dbReference>
<gene>
    <name evidence="2" type="ORF">AURANDRAFT_13176</name>
</gene>
<dbReference type="InParanoid" id="F0Y605"/>
<organism evidence="3">
    <name type="scientific">Aureococcus anophagefferens</name>
    <name type="common">Harmful bloom alga</name>
    <dbReference type="NCBI Taxonomy" id="44056"/>
    <lineage>
        <taxon>Eukaryota</taxon>
        <taxon>Sar</taxon>
        <taxon>Stramenopiles</taxon>
        <taxon>Ochrophyta</taxon>
        <taxon>Pelagophyceae</taxon>
        <taxon>Pelagomonadales</taxon>
        <taxon>Pelagomonadaceae</taxon>
        <taxon>Aureococcus</taxon>
    </lineage>
</organism>
<evidence type="ECO:0000313" key="3">
    <source>
        <dbReference type="Proteomes" id="UP000002729"/>
    </source>
</evidence>
<dbReference type="Pfam" id="PF13532">
    <property type="entry name" value="2OG-FeII_Oxy_2"/>
    <property type="match status" value="1"/>
</dbReference>
<dbReference type="PANTHER" id="PTHR42256:SF1">
    <property type="entry name" value="FE2OG DIOXYGENASE DOMAIN-CONTAINING PROTEIN"/>
    <property type="match status" value="1"/>
</dbReference>
<dbReference type="Proteomes" id="UP000002729">
    <property type="component" value="Unassembled WGS sequence"/>
</dbReference>
<dbReference type="KEGG" id="aaf:AURANDRAFT_13176"/>
<sequence length="212" mass="23492">AQLARSERCLVDARLLSDAEKCLEGDCVYAPGLLAGDAFGTALRLAEELSRHASGGVVSWSRHLKHESPSFSRTFSSVVAQLSREFDVDVFATRLNFYRDGGDWKPFHRDSHAYCGDAKEDFTMGASFGDARDLAFRHGAGGYEFSFPQRDGDVFAFGSSTNEAFLHGIPKLRSKKLGGPRFSIIAWGRRRRLTSKNSTKAERDAAEEVRAY</sequence>
<evidence type="ECO:0000259" key="1">
    <source>
        <dbReference type="PROSITE" id="PS51471"/>
    </source>
</evidence>
<feature type="non-terminal residue" evidence="2">
    <location>
        <position position="1"/>
    </location>
</feature>
<reference evidence="2 3" key="1">
    <citation type="journal article" date="2011" name="Proc. Natl. Acad. Sci. U.S.A.">
        <title>Niche of harmful alga Aureococcus anophagefferens revealed through ecogenomics.</title>
        <authorList>
            <person name="Gobler C.J."/>
            <person name="Berry D.L."/>
            <person name="Dyhrman S.T."/>
            <person name="Wilhelm S.W."/>
            <person name="Salamov A."/>
            <person name="Lobanov A.V."/>
            <person name="Zhang Y."/>
            <person name="Collier J.L."/>
            <person name="Wurch L.L."/>
            <person name="Kustka A.B."/>
            <person name="Dill B.D."/>
            <person name="Shah M."/>
            <person name="VerBerkmoes N.C."/>
            <person name="Kuo A."/>
            <person name="Terry A."/>
            <person name="Pangilinan J."/>
            <person name="Lindquist E.A."/>
            <person name="Lucas S."/>
            <person name="Paulsen I.T."/>
            <person name="Hattenrath-Lehmann T.K."/>
            <person name="Talmage S.C."/>
            <person name="Walker E.A."/>
            <person name="Koch F."/>
            <person name="Burson A.M."/>
            <person name="Marcoval M.A."/>
            <person name="Tang Y.Z."/>
            <person name="Lecleir G.R."/>
            <person name="Coyne K.J."/>
            <person name="Berg G.M."/>
            <person name="Bertrand E.M."/>
            <person name="Saito M.A."/>
            <person name="Gladyshev V.N."/>
            <person name="Grigoriev I.V."/>
        </authorList>
    </citation>
    <scope>NUCLEOTIDE SEQUENCE [LARGE SCALE GENOMIC DNA]</scope>
    <source>
        <strain evidence="3">CCMP 1984</strain>
    </source>
</reference>
<dbReference type="InterPro" id="IPR037151">
    <property type="entry name" value="AlkB-like_sf"/>
</dbReference>
<dbReference type="Gene3D" id="2.60.120.590">
    <property type="entry name" value="Alpha-ketoglutarate-dependent dioxygenase AlkB-like"/>
    <property type="match status" value="1"/>
</dbReference>